<dbReference type="GO" id="GO:0016787">
    <property type="term" value="F:hydrolase activity"/>
    <property type="evidence" value="ECO:0007669"/>
    <property type="project" value="UniProtKB-KW"/>
</dbReference>
<accession>A0A7G8BQ74</accession>
<evidence type="ECO:0000313" key="3">
    <source>
        <dbReference type="Proteomes" id="UP000515312"/>
    </source>
</evidence>
<gene>
    <name evidence="2" type="ORF">H7849_12840</name>
</gene>
<dbReference type="Proteomes" id="UP000515312">
    <property type="component" value="Chromosome"/>
</dbReference>
<organism evidence="2 3">
    <name type="scientific">Alloacidobacterium dinghuense</name>
    <dbReference type="NCBI Taxonomy" id="2763107"/>
    <lineage>
        <taxon>Bacteria</taxon>
        <taxon>Pseudomonadati</taxon>
        <taxon>Acidobacteriota</taxon>
        <taxon>Terriglobia</taxon>
        <taxon>Terriglobales</taxon>
        <taxon>Acidobacteriaceae</taxon>
        <taxon>Alloacidobacterium</taxon>
    </lineage>
</organism>
<dbReference type="SUPFAM" id="SSF51556">
    <property type="entry name" value="Metallo-dependent hydrolases"/>
    <property type="match status" value="1"/>
</dbReference>
<keyword evidence="3" id="KW-1185">Reference proteome</keyword>
<dbReference type="PANTHER" id="PTHR43383">
    <property type="entry name" value="NODULIN 6"/>
    <property type="match status" value="1"/>
</dbReference>
<name>A0A7G8BQ74_9BACT</name>
<keyword evidence="2" id="KW-0378">Hydrolase</keyword>
<dbReference type="Gene3D" id="3.20.20.140">
    <property type="entry name" value="Metal-dependent hydrolases"/>
    <property type="match status" value="1"/>
</dbReference>
<proteinExistence type="predicted"/>
<evidence type="ECO:0000313" key="2">
    <source>
        <dbReference type="EMBL" id="QNI34694.1"/>
    </source>
</evidence>
<dbReference type="PANTHER" id="PTHR43383:SF2">
    <property type="entry name" value="AMIDOHYDROLASE 2 FAMILY PROTEIN"/>
    <property type="match status" value="1"/>
</dbReference>
<dbReference type="InterPro" id="IPR006680">
    <property type="entry name" value="Amidohydro-rel"/>
</dbReference>
<reference evidence="2 3" key="1">
    <citation type="submission" date="2020-08" db="EMBL/GenBank/DDBJ databases">
        <title>Edaphobacter telluris sp. nov. and Acidobacterium dinghuensis sp. nov., two acidobacteria isolated from forest soil.</title>
        <authorList>
            <person name="Fu J."/>
            <person name="Qiu L."/>
        </authorList>
    </citation>
    <scope>NUCLEOTIDE SEQUENCE [LARGE SCALE GENOMIC DNA]</scope>
    <source>
        <strain evidence="2">4Y35</strain>
    </source>
</reference>
<dbReference type="RefSeq" id="WP_186747029.1">
    <property type="nucleotide sequence ID" value="NZ_CP060394.1"/>
</dbReference>
<dbReference type="KEGG" id="adin:H7849_12840"/>
<dbReference type="InterPro" id="IPR032466">
    <property type="entry name" value="Metal_Hydrolase"/>
</dbReference>
<protein>
    <submittedName>
        <fullName evidence="2">Amidohydrolase family protein</fullName>
    </submittedName>
</protein>
<dbReference type="EMBL" id="CP060394">
    <property type="protein sequence ID" value="QNI34694.1"/>
    <property type="molecule type" value="Genomic_DNA"/>
</dbReference>
<evidence type="ECO:0000259" key="1">
    <source>
        <dbReference type="Pfam" id="PF04909"/>
    </source>
</evidence>
<dbReference type="Pfam" id="PF04909">
    <property type="entry name" value="Amidohydro_2"/>
    <property type="match status" value="1"/>
</dbReference>
<sequence length="432" mass="48935">MPTSRVSAQQLPEAVPATPAEYQQTYDRLLKAIEAIPIFDNHGHPGFADDSNVDAMVSPPDASAAFRLRAENPELIAASKALFGYPFDDNSPEHLQWLAKKKAQLKQEEKGYQYFDTLLDELNIEQAVANRVELGTYLSPKRFLWVFFVDSLLFPFNNHALIARNGDLAVFIPLQEKKLKNELSQEKLQQPPATLDDYLRFATRLLEDNKQHCGVGIKFEIAYFRPLHFDDPPKQTAETTYAKYRNGGTPSEAEYKDFQDYLFRYLISEAGRLHLPVQIHSAVGIGDYYSVSNGTALQLENVLRDPRYSSTTFVLLHGGYPFQEQAIWLTTRKNVYLDSSLMGLYLYPADLKNVLRHWLLLFPDKVVFGSDAFPFSEAVGAEESYWIAVRSARVALAAALTEMLLNHEVTNDQALAFAHGYLHDNAARLYAK</sequence>
<dbReference type="AlphaFoldDB" id="A0A7G8BQ74"/>
<feature type="domain" description="Amidohydrolase-related" evidence="1">
    <location>
        <begin position="257"/>
        <end position="430"/>
    </location>
</feature>